<evidence type="ECO:0000313" key="2">
    <source>
        <dbReference type="Proteomes" id="UP000295680"/>
    </source>
</evidence>
<comment type="caution">
    <text evidence="1">The sequence shown here is derived from an EMBL/GenBank/DDBJ whole genome shotgun (WGS) entry which is preliminary data.</text>
</comment>
<accession>A0A4R2JL12</accession>
<organism evidence="1 2">
    <name type="scientific">Actinocrispum wychmicini</name>
    <dbReference type="NCBI Taxonomy" id="1213861"/>
    <lineage>
        <taxon>Bacteria</taxon>
        <taxon>Bacillati</taxon>
        <taxon>Actinomycetota</taxon>
        <taxon>Actinomycetes</taxon>
        <taxon>Pseudonocardiales</taxon>
        <taxon>Pseudonocardiaceae</taxon>
        <taxon>Actinocrispum</taxon>
    </lineage>
</organism>
<dbReference type="Proteomes" id="UP000295680">
    <property type="component" value="Unassembled WGS sequence"/>
</dbReference>
<sequence>MLMGWSLEDMPRHYGQRAAAERAQELRLERRLLLFASAVTLALALLIRCSEVPCSMRWVAFVIRLIRADRSVDNRREVGAQAHAVLACDAQPLASSSVESRCWLS</sequence>
<name>A0A4R2JL12_9PSEU</name>
<dbReference type="AlphaFoldDB" id="A0A4R2JL12"/>
<keyword evidence="2" id="KW-1185">Reference proteome</keyword>
<dbReference type="EMBL" id="SLWS01000004">
    <property type="protein sequence ID" value="TCO59537.1"/>
    <property type="molecule type" value="Genomic_DNA"/>
</dbReference>
<evidence type="ECO:0000313" key="1">
    <source>
        <dbReference type="EMBL" id="TCO59537.1"/>
    </source>
</evidence>
<gene>
    <name evidence="1" type="ORF">EV192_104380</name>
</gene>
<proteinExistence type="predicted"/>
<protein>
    <submittedName>
        <fullName evidence="1">Uncharacterized protein</fullName>
    </submittedName>
</protein>
<reference evidence="1 2" key="1">
    <citation type="submission" date="2019-03" db="EMBL/GenBank/DDBJ databases">
        <title>Genomic Encyclopedia of Type Strains, Phase IV (KMG-IV): sequencing the most valuable type-strain genomes for metagenomic binning, comparative biology and taxonomic classification.</title>
        <authorList>
            <person name="Goeker M."/>
        </authorList>
    </citation>
    <scope>NUCLEOTIDE SEQUENCE [LARGE SCALE GENOMIC DNA]</scope>
    <source>
        <strain evidence="1 2">DSM 45934</strain>
    </source>
</reference>